<name>A0ABQ1I4H3_9ALTE</name>
<evidence type="ECO:0000256" key="1">
    <source>
        <dbReference type="SAM" id="Phobius"/>
    </source>
</evidence>
<keyword evidence="1" id="KW-1133">Transmembrane helix</keyword>
<evidence type="ECO:0000313" key="3">
    <source>
        <dbReference type="Proteomes" id="UP000651977"/>
    </source>
</evidence>
<sequence length="191" mass="21393">MFCQTIGLTVVIYLSTHQEELLNYVYYQLDEDLLTGRGKLWSTMLLHAEEQLNYGLGFEAVWVGSENSEIYYTELVESAPLWVEQIVSSDGGYVDILVSTGFVGLGLTLFLFIHCFLLALRHPSRSELAPFVAIFLFTIGHNVTESTLLISTNVLWLMFLLAIFSMTNPPSSVETSVFSTKLVFSEGENLG</sequence>
<gene>
    <name evidence="2" type="ORF">GCM10007414_27160</name>
</gene>
<evidence type="ECO:0008006" key="4">
    <source>
        <dbReference type="Google" id="ProtNLM"/>
    </source>
</evidence>
<dbReference type="EMBL" id="BMDY01000016">
    <property type="protein sequence ID" value="GGB12302.1"/>
    <property type="molecule type" value="Genomic_DNA"/>
</dbReference>
<keyword evidence="1" id="KW-0472">Membrane</keyword>
<evidence type="ECO:0000313" key="2">
    <source>
        <dbReference type="EMBL" id="GGB12302.1"/>
    </source>
</evidence>
<feature type="transmembrane region" description="Helical" evidence="1">
    <location>
        <begin position="96"/>
        <end position="119"/>
    </location>
</feature>
<reference evidence="3" key="1">
    <citation type="journal article" date="2019" name="Int. J. Syst. Evol. Microbiol.">
        <title>The Global Catalogue of Microorganisms (GCM) 10K type strain sequencing project: providing services to taxonomists for standard genome sequencing and annotation.</title>
        <authorList>
            <consortium name="The Broad Institute Genomics Platform"/>
            <consortium name="The Broad Institute Genome Sequencing Center for Infectious Disease"/>
            <person name="Wu L."/>
            <person name="Ma J."/>
        </authorList>
    </citation>
    <scope>NUCLEOTIDE SEQUENCE [LARGE SCALE GENOMIC DNA]</scope>
    <source>
        <strain evidence="3">CGMCC 1.10131</strain>
    </source>
</reference>
<comment type="caution">
    <text evidence="2">The sequence shown here is derived from an EMBL/GenBank/DDBJ whole genome shotgun (WGS) entry which is preliminary data.</text>
</comment>
<organism evidence="2 3">
    <name type="scientific">Agarivorans gilvus</name>
    <dbReference type="NCBI Taxonomy" id="680279"/>
    <lineage>
        <taxon>Bacteria</taxon>
        <taxon>Pseudomonadati</taxon>
        <taxon>Pseudomonadota</taxon>
        <taxon>Gammaproteobacteria</taxon>
        <taxon>Alteromonadales</taxon>
        <taxon>Alteromonadaceae</taxon>
        <taxon>Agarivorans</taxon>
    </lineage>
</organism>
<keyword evidence="3" id="KW-1185">Reference proteome</keyword>
<dbReference type="Proteomes" id="UP000651977">
    <property type="component" value="Unassembled WGS sequence"/>
</dbReference>
<accession>A0ABQ1I4H3</accession>
<keyword evidence="1" id="KW-0812">Transmembrane</keyword>
<proteinExistence type="predicted"/>
<protein>
    <recommendedName>
        <fullName evidence="4">O-antigen ligase domain-containing protein</fullName>
    </recommendedName>
</protein>
<feature type="transmembrane region" description="Helical" evidence="1">
    <location>
        <begin position="131"/>
        <end position="164"/>
    </location>
</feature>